<gene>
    <name evidence="2" type="ORF">SS50377_14683</name>
</gene>
<evidence type="ECO:0008006" key="3">
    <source>
        <dbReference type="Google" id="ProtNLM"/>
    </source>
</evidence>
<name>V6LLI1_9EUKA</name>
<accession>V6LLI1</accession>
<proteinExistence type="predicted"/>
<evidence type="ECO:0000313" key="2">
    <source>
        <dbReference type="EMBL" id="EST45407.1"/>
    </source>
</evidence>
<protein>
    <recommendedName>
        <fullName evidence="3">Transmembrane protein</fullName>
    </recommendedName>
</protein>
<keyword evidence="1" id="KW-0472">Membrane</keyword>
<dbReference type="AlphaFoldDB" id="V6LLI1"/>
<sequence>MGMHGTMMNKISNKTKKGQVESNNVHIYHSHNLAIKITPQVAICSRQTYLTNFKSMVLQMLFLVWYLIFNIVVELFP</sequence>
<reference evidence="2" key="1">
    <citation type="journal article" date="2014" name="PLoS Genet.">
        <title>The Genome of Spironucleus salmonicida Highlights a Fish Pathogen Adapted to Fluctuating Environments.</title>
        <authorList>
            <person name="Xu F."/>
            <person name="Jerlstrom-Hultqvist J."/>
            <person name="Einarsson E."/>
            <person name="Astvaldsson A."/>
            <person name="Svard S.G."/>
            <person name="Andersson J.O."/>
        </authorList>
    </citation>
    <scope>NUCLEOTIDE SEQUENCE</scope>
</reference>
<evidence type="ECO:0000256" key="1">
    <source>
        <dbReference type="SAM" id="Phobius"/>
    </source>
</evidence>
<keyword evidence="1" id="KW-1133">Transmembrane helix</keyword>
<feature type="transmembrane region" description="Helical" evidence="1">
    <location>
        <begin position="56"/>
        <end position="76"/>
    </location>
</feature>
<keyword evidence="1" id="KW-0812">Transmembrane</keyword>
<dbReference type="EMBL" id="KI546098">
    <property type="protein sequence ID" value="EST45407.1"/>
    <property type="molecule type" value="Genomic_DNA"/>
</dbReference>
<organism evidence="2">
    <name type="scientific">Spironucleus salmonicida</name>
    <dbReference type="NCBI Taxonomy" id="348837"/>
    <lineage>
        <taxon>Eukaryota</taxon>
        <taxon>Metamonada</taxon>
        <taxon>Diplomonadida</taxon>
        <taxon>Hexamitidae</taxon>
        <taxon>Hexamitinae</taxon>
        <taxon>Spironucleus</taxon>
    </lineage>
</organism>